<dbReference type="AlphaFoldDB" id="A0A366E413"/>
<keyword evidence="2" id="KW-1185">Reference proteome</keyword>
<organism evidence="1 2">
    <name type="scientific">Paraliobacillus ryukyuensis</name>
    <dbReference type="NCBI Taxonomy" id="200904"/>
    <lineage>
        <taxon>Bacteria</taxon>
        <taxon>Bacillati</taxon>
        <taxon>Bacillota</taxon>
        <taxon>Bacilli</taxon>
        <taxon>Bacillales</taxon>
        <taxon>Bacillaceae</taxon>
        <taxon>Paraliobacillus</taxon>
    </lineage>
</organism>
<dbReference type="EMBL" id="QNRI01000007">
    <property type="protein sequence ID" value="RBO97110.1"/>
    <property type="molecule type" value="Genomic_DNA"/>
</dbReference>
<dbReference type="InterPro" id="IPR025940">
    <property type="entry name" value="SpoIISA_toxin"/>
</dbReference>
<dbReference type="Pfam" id="PF14171">
    <property type="entry name" value="SpoIISA_toxin"/>
    <property type="match status" value="1"/>
</dbReference>
<reference evidence="1 2" key="1">
    <citation type="submission" date="2018-06" db="EMBL/GenBank/DDBJ databases">
        <title>Genomic Encyclopedia of Type Strains, Phase IV (KMG-IV): sequencing the most valuable type-strain genomes for metagenomic binning, comparative biology and taxonomic classification.</title>
        <authorList>
            <person name="Goeker M."/>
        </authorList>
    </citation>
    <scope>NUCLEOTIDE SEQUENCE [LARGE SCALE GENOMIC DNA]</scope>
    <source>
        <strain evidence="1 2">DSM 15140</strain>
    </source>
</reference>
<dbReference type="Proteomes" id="UP000252254">
    <property type="component" value="Unassembled WGS sequence"/>
</dbReference>
<evidence type="ECO:0000313" key="1">
    <source>
        <dbReference type="EMBL" id="RBO97110.1"/>
    </source>
</evidence>
<comment type="caution">
    <text evidence="1">The sequence shown here is derived from an EMBL/GenBank/DDBJ whole genome shotgun (WGS) entry which is preliminary data.</text>
</comment>
<gene>
    <name evidence="1" type="ORF">DES48_10726</name>
</gene>
<name>A0A366E413_9BACI</name>
<accession>A0A366E413</accession>
<dbReference type="GO" id="GO:0016020">
    <property type="term" value="C:membrane"/>
    <property type="evidence" value="ECO:0007669"/>
    <property type="project" value="InterPro"/>
</dbReference>
<proteinExistence type="predicted"/>
<dbReference type="STRING" id="200904.GCA_900168775_01073"/>
<evidence type="ECO:0000313" key="2">
    <source>
        <dbReference type="Proteomes" id="UP000252254"/>
    </source>
</evidence>
<sequence>MIFIDIFVFSTPTITKIWKTEFQAYDPLKTYIQENSFIEEKQRDKLNYFSQLIQIAPYIKSEIELQHNDFLEGLGAFLNYYAEGFGLCIHLYNVETVADQSEDERMNEFLDTIHRIKQTHTLDWLCMLDNLDVQGDSDAEEVVIDNLWSGEIVALDREEKHGKGMSHLCPIFVGDDYIFILFIEEIYQRIYEIDALFITNLAFLYCYLETQN</sequence>
<protein>
    <submittedName>
        <fullName evidence="1">Type II toxin-antitoxin system toxin SpoIISA</fullName>
    </submittedName>
</protein>